<keyword evidence="1" id="KW-1133">Transmembrane helix</keyword>
<feature type="transmembrane region" description="Helical" evidence="1">
    <location>
        <begin position="292"/>
        <end position="312"/>
    </location>
</feature>
<accession>A0ABP5AV83</accession>
<proteinExistence type="predicted"/>
<feature type="transmembrane region" description="Helical" evidence="1">
    <location>
        <begin position="822"/>
        <end position="848"/>
    </location>
</feature>
<keyword evidence="1" id="KW-0472">Membrane</keyword>
<organism evidence="2 3">
    <name type="scientific">Microbacterium aoyamense</name>
    <dbReference type="NCBI Taxonomy" id="344166"/>
    <lineage>
        <taxon>Bacteria</taxon>
        <taxon>Bacillati</taxon>
        <taxon>Actinomycetota</taxon>
        <taxon>Actinomycetes</taxon>
        <taxon>Micrococcales</taxon>
        <taxon>Microbacteriaceae</taxon>
        <taxon>Microbacterium</taxon>
    </lineage>
</organism>
<feature type="transmembrane region" description="Helical" evidence="1">
    <location>
        <begin position="868"/>
        <end position="894"/>
    </location>
</feature>
<protein>
    <recommendedName>
        <fullName evidence="4">FtsX-like permease family protein</fullName>
    </recommendedName>
</protein>
<evidence type="ECO:0008006" key="4">
    <source>
        <dbReference type="Google" id="ProtNLM"/>
    </source>
</evidence>
<dbReference type="Proteomes" id="UP001501343">
    <property type="component" value="Unassembled WGS sequence"/>
</dbReference>
<sequence length="906" mass="90341">MTTWALMLARARARAGTLLALVATVAVLVLGVSAVIGAIGSAVRAAVVAAVDAAPEEDRAAILTIPASSDPDAQQDAATALISRLFGPSLMVDPLPATDGGALRWQLTVDPDGLDPWGVPTIAADLERLDLAARAVDGLAPQGASVDGGLAATLTAAAEGVRAVQTVIPVPLALIAIGGILATLQLARLLGDGRAGEATLLRARGIAPRAARRAAVTELVTVTLVGAVLGWMLAAVLVTLLAGWSAAVFLAALRATWIIPLVVVLILGPIAGGAAHRAADTAAEPRGGRSRAAVTGLSATLLVLAAGFFVWQLRGLSETGTPDAWGFVVTAVAPALALAAASVLVLTLFAPLARIVARGAARGRGFAGVFPARMVARHLGAFGVVVALVALGAGGAVMAGASISTWELVSAQAAQLRAGGEARAVAGVERVSSGDVAEIAARADAAAVLSYAGAVSDIDTSLVAIPDAAVGAVVSPLPAAGIDPSAMAGQLAHDPVGAALSADADRLTATFGIRGSVESRLVESEDGDFVFTPEGEVLTEEFFALPELDLLEADAWVVDALGTPMRVALALSLDADPNVAGEGVLTADGALPDGAAPWTLVGLRVGYRNSAGSQTPTLTPLAFTTGAGAEVPWPSEEPILLGDGVDVTLMTFAPVPDAVPAVVSTTLADAFGLDVGDVYDLKLARSSRVIPFSVSGFVDAVPGATGDAALMLPLGAVTQSLFASSGSALRGDQVWAAGPDAVSALGAVFGADAVDDGRPNSELTSSLAAAWWTATIIGALLAAVAIVASTTALARRRASDVFVLRALGVTPAAQRRSRFRELAGVAAGSAVAGAVLGGVVAGLTLPALTLAAVPGTPVVLAATVAWGWLPPIAVAIVLVSAVALATIVAGRLVAHQSRAGRVREAS</sequence>
<feature type="transmembrane region" description="Helical" evidence="1">
    <location>
        <begin position="378"/>
        <end position="401"/>
    </location>
</feature>
<feature type="transmembrane region" description="Helical" evidence="1">
    <location>
        <begin position="219"/>
        <end position="242"/>
    </location>
</feature>
<gene>
    <name evidence="2" type="ORF">GCM10009775_14690</name>
</gene>
<feature type="transmembrane region" description="Helical" evidence="1">
    <location>
        <begin position="248"/>
        <end position="271"/>
    </location>
</feature>
<dbReference type="EMBL" id="BAAAOF010000002">
    <property type="protein sequence ID" value="GAA1923353.1"/>
    <property type="molecule type" value="Genomic_DNA"/>
</dbReference>
<keyword evidence="1" id="KW-0812">Transmembrane</keyword>
<reference evidence="3" key="1">
    <citation type="journal article" date="2019" name="Int. J. Syst. Evol. Microbiol.">
        <title>The Global Catalogue of Microorganisms (GCM) 10K type strain sequencing project: providing services to taxonomists for standard genome sequencing and annotation.</title>
        <authorList>
            <consortium name="The Broad Institute Genomics Platform"/>
            <consortium name="The Broad Institute Genome Sequencing Center for Infectious Disease"/>
            <person name="Wu L."/>
            <person name="Ma J."/>
        </authorList>
    </citation>
    <scope>NUCLEOTIDE SEQUENCE [LARGE SCALE GENOMIC DNA]</scope>
    <source>
        <strain evidence="3">JCM 14900</strain>
    </source>
</reference>
<evidence type="ECO:0000313" key="3">
    <source>
        <dbReference type="Proteomes" id="UP001501343"/>
    </source>
</evidence>
<keyword evidence="3" id="KW-1185">Reference proteome</keyword>
<feature type="transmembrane region" description="Helical" evidence="1">
    <location>
        <begin position="769"/>
        <end position="788"/>
    </location>
</feature>
<name>A0ABP5AV83_9MICO</name>
<feature type="transmembrane region" description="Helical" evidence="1">
    <location>
        <begin position="324"/>
        <end position="357"/>
    </location>
</feature>
<evidence type="ECO:0000313" key="2">
    <source>
        <dbReference type="EMBL" id="GAA1923353.1"/>
    </source>
</evidence>
<evidence type="ECO:0000256" key="1">
    <source>
        <dbReference type="SAM" id="Phobius"/>
    </source>
</evidence>
<comment type="caution">
    <text evidence="2">The sequence shown here is derived from an EMBL/GenBank/DDBJ whole genome shotgun (WGS) entry which is preliminary data.</text>
</comment>